<dbReference type="OrthoDB" id="18412at2759"/>
<dbReference type="Proteomes" id="UP000186601">
    <property type="component" value="Unassembled WGS sequence"/>
</dbReference>
<comment type="caution">
    <text evidence="2">The sequence shown here is derived from an EMBL/GenBank/DDBJ whole genome shotgun (WGS) entry which is preliminary data.</text>
</comment>
<reference evidence="2 3" key="1">
    <citation type="submission" date="2018-02" db="EMBL/GenBank/DDBJ databases">
        <title>Genome sequence of the basidiomycete white-rot fungus Phlebia centrifuga.</title>
        <authorList>
            <person name="Granchi Z."/>
            <person name="Peng M."/>
            <person name="de Vries R.P."/>
            <person name="Hilden K."/>
            <person name="Makela M.R."/>
            <person name="Grigoriev I."/>
            <person name="Riley R."/>
        </authorList>
    </citation>
    <scope>NUCLEOTIDE SEQUENCE [LARGE SCALE GENOMIC DNA]</scope>
    <source>
        <strain evidence="2 3">FBCC195</strain>
    </source>
</reference>
<evidence type="ECO:0000313" key="3">
    <source>
        <dbReference type="Proteomes" id="UP000186601"/>
    </source>
</evidence>
<protein>
    <submittedName>
        <fullName evidence="2">Uncharacterized protein</fullName>
    </submittedName>
</protein>
<dbReference type="EMBL" id="MLYV02001299">
    <property type="protein sequence ID" value="PSR70978.1"/>
    <property type="molecule type" value="Genomic_DNA"/>
</dbReference>
<name>A0A2R6NFE2_9APHY</name>
<dbReference type="STRING" id="98765.A0A2R6NFE2"/>
<proteinExistence type="predicted"/>
<feature type="signal peptide" evidence="1">
    <location>
        <begin position="1"/>
        <end position="23"/>
    </location>
</feature>
<dbReference type="AlphaFoldDB" id="A0A2R6NFE2"/>
<evidence type="ECO:0000256" key="1">
    <source>
        <dbReference type="SAM" id="SignalP"/>
    </source>
</evidence>
<sequence length="119" mass="12776">MIPPVSVSLLFCPLVRLVTLTDAGSAATSPTVRNVLATHPQLRDVLYSIDQLRGEDRNDALQRALGVSASDLHAHSRPGLARNVTQPQEDTRALRELAEAIEAAVRGGKEDALGLDWGD</sequence>
<feature type="chain" id="PRO_5015306074" evidence="1">
    <location>
        <begin position="24"/>
        <end position="119"/>
    </location>
</feature>
<evidence type="ECO:0000313" key="2">
    <source>
        <dbReference type="EMBL" id="PSR70978.1"/>
    </source>
</evidence>
<keyword evidence="1" id="KW-0732">Signal</keyword>
<gene>
    <name evidence="2" type="ORF">PHLCEN_2v13154</name>
</gene>
<keyword evidence="3" id="KW-1185">Reference proteome</keyword>
<organism evidence="2 3">
    <name type="scientific">Hermanssonia centrifuga</name>
    <dbReference type="NCBI Taxonomy" id="98765"/>
    <lineage>
        <taxon>Eukaryota</taxon>
        <taxon>Fungi</taxon>
        <taxon>Dikarya</taxon>
        <taxon>Basidiomycota</taxon>
        <taxon>Agaricomycotina</taxon>
        <taxon>Agaricomycetes</taxon>
        <taxon>Polyporales</taxon>
        <taxon>Meruliaceae</taxon>
        <taxon>Hermanssonia</taxon>
    </lineage>
</organism>
<accession>A0A2R6NFE2</accession>